<reference evidence="2" key="2">
    <citation type="submission" date="2019-02" db="EMBL/GenBank/DDBJ databases">
        <title>Opniocepnalus argus Var Kimnra genome.</title>
        <authorList>
            <person name="Zhou C."/>
            <person name="Xiao S."/>
        </authorList>
    </citation>
    <scope>NUCLEOTIDE SEQUENCE [LARGE SCALE GENOMIC DNA]</scope>
</reference>
<proteinExistence type="predicted"/>
<organism evidence="1 2">
    <name type="scientific">Channa argus</name>
    <name type="common">Northern snakehead</name>
    <name type="synonym">Ophicephalus argus</name>
    <dbReference type="NCBI Taxonomy" id="215402"/>
    <lineage>
        <taxon>Eukaryota</taxon>
        <taxon>Metazoa</taxon>
        <taxon>Chordata</taxon>
        <taxon>Craniata</taxon>
        <taxon>Vertebrata</taxon>
        <taxon>Euteleostomi</taxon>
        <taxon>Actinopterygii</taxon>
        <taxon>Neopterygii</taxon>
        <taxon>Teleostei</taxon>
        <taxon>Neoteleostei</taxon>
        <taxon>Acanthomorphata</taxon>
        <taxon>Anabantaria</taxon>
        <taxon>Anabantiformes</taxon>
        <taxon>Channoidei</taxon>
        <taxon>Channidae</taxon>
        <taxon>Channa</taxon>
    </lineage>
</organism>
<dbReference type="AlphaFoldDB" id="A0A6G1Q1A3"/>
<name>A0A6G1Q1A3_CHAAH</name>
<dbReference type="Proteomes" id="UP000503349">
    <property type="component" value="Chromosome 11"/>
</dbReference>
<keyword evidence="2" id="KW-1185">Reference proteome</keyword>
<gene>
    <name evidence="1" type="ORF">EXN66_Car011964</name>
</gene>
<evidence type="ECO:0000313" key="2">
    <source>
        <dbReference type="Proteomes" id="UP000503349"/>
    </source>
</evidence>
<sequence>MIMSLPYNLDSLGGTDLQLQCVRRRAESGGEVGILRERVQDDILEILGA</sequence>
<protein>
    <submittedName>
        <fullName evidence="1">Uncharacterized protein</fullName>
    </submittedName>
</protein>
<accession>A0A6G1Q1A3</accession>
<evidence type="ECO:0000313" key="1">
    <source>
        <dbReference type="EMBL" id="KAF3696287.1"/>
    </source>
</evidence>
<dbReference type="EMBL" id="CM015722">
    <property type="protein sequence ID" value="KAF3696287.1"/>
    <property type="molecule type" value="Genomic_DNA"/>
</dbReference>
<reference evidence="1 2" key="1">
    <citation type="submission" date="2019-02" db="EMBL/GenBank/DDBJ databases">
        <title>Opniocepnalus argus genome.</title>
        <authorList>
            <person name="Zhou C."/>
            <person name="Xiao S."/>
        </authorList>
    </citation>
    <scope>NUCLEOTIDE SEQUENCE [LARGE SCALE GENOMIC DNA]</scope>
    <source>
        <strain evidence="1">OARG1902GOOAL</strain>
        <tissue evidence="1">Muscle</tissue>
    </source>
</reference>